<keyword evidence="3" id="KW-1185">Reference proteome</keyword>
<evidence type="ECO:0000313" key="2">
    <source>
        <dbReference type="EMBL" id="EOQ96825.1"/>
    </source>
</evidence>
<keyword evidence="1" id="KW-0732">Signal</keyword>
<proteinExistence type="predicted"/>
<dbReference type="Proteomes" id="UP000013984">
    <property type="component" value="Unassembled WGS sequence"/>
</dbReference>
<comment type="caution">
    <text evidence="2">The sequence shown here is derived from an EMBL/GenBank/DDBJ whole genome shotgun (WGS) entry which is preliminary data.</text>
</comment>
<feature type="chain" id="PRO_5004470349" evidence="1">
    <location>
        <begin position="26"/>
        <end position="445"/>
    </location>
</feature>
<dbReference type="EMBL" id="AOGZ02000014">
    <property type="protein sequence ID" value="EOQ96825.1"/>
    <property type="molecule type" value="Genomic_DNA"/>
</dbReference>
<gene>
    <name evidence="2" type="ORF">LEP1GSC195_1807</name>
</gene>
<name>R9A9D4_9LEPT</name>
<feature type="signal peptide" evidence="1">
    <location>
        <begin position="1"/>
        <end position="25"/>
    </location>
</feature>
<dbReference type="OrthoDB" id="329060at2"/>
<dbReference type="GO" id="GO:0016788">
    <property type="term" value="F:hydrolase activity, acting on ester bonds"/>
    <property type="evidence" value="ECO:0007669"/>
    <property type="project" value="InterPro"/>
</dbReference>
<dbReference type="AlphaFoldDB" id="R9A9D4"/>
<organism evidence="2 3">
    <name type="scientific">Leptospira wolbachii serovar Codice str. CDC</name>
    <dbReference type="NCBI Taxonomy" id="1218599"/>
    <lineage>
        <taxon>Bacteria</taxon>
        <taxon>Pseudomonadati</taxon>
        <taxon>Spirochaetota</taxon>
        <taxon>Spirochaetia</taxon>
        <taxon>Leptospirales</taxon>
        <taxon>Leptospiraceae</taxon>
        <taxon>Leptospira</taxon>
    </lineage>
</organism>
<dbReference type="CDD" id="cd00229">
    <property type="entry name" value="SGNH_hydrolase"/>
    <property type="match status" value="1"/>
</dbReference>
<dbReference type="RefSeq" id="WP_015682155.1">
    <property type="nucleotide sequence ID" value="NZ_AOGZ02000014.1"/>
</dbReference>
<dbReference type="InterPro" id="IPR036514">
    <property type="entry name" value="SGNH_hydro_sf"/>
</dbReference>
<dbReference type="SUPFAM" id="SSF52266">
    <property type="entry name" value="SGNH hydrolase"/>
    <property type="match status" value="1"/>
</dbReference>
<dbReference type="STRING" id="1218599.LEP1GSC195_1807"/>
<sequence>MIEFSRYNAFLFLAFVFVCSSSLIAQGLDPDCNRTNFDPERTLVTFYGDSLGDYIDQEGYGYFGWETYLTIQNPQINWKIQNLAAGGWTTRDVYNLISHCSRNEINRNAYKTADNVAIEIGGNDYRDNLALLMWMPWKLGAVDQRVTYNTRVLVRMLRNPLRRKNVLLMGNFPAIAKSPTLGNYTDYFVYFKYWPTGQLMNAAEVIKNEKIKEQWNEAVKDLMQTLVYNFDQAFKLIRDALIFDGTVQSMSDMKSYFDGNISPTGQDEWYWRWLQDSLKNPISHVISIGLLIHQPSLEAMVNEENAYNNIYTYTEENKTPVTISYTAGGVRFLPLYTYFLRQTDAFYGHPYVANPNLYSDLVHLNHVGYYLWSYHVEKKFSEMGWTSLPEPTDYNGQACRHWNCGRTEKPPLGSVIQDPTPADVVVQPEPIDWALLFCFLTGKCW</sequence>
<dbReference type="Pfam" id="PF00657">
    <property type="entry name" value="Lipase_GDSL"/>
    <property type="match status" value="1"/>
</dbReference>
<reference evidence="2" key="1">
    <citation type="submission" date="2013-04" db="EMBL/GenBank/DDBJ databases">
        <authorList>
            <person name="Harkins D.M."/>
            <person name="Durkin A.S."/>
            <person name="Brinkac L.M."/>
            <person name="Haft D.H."/>
            <person name="Selengut J.D."/>
            <person name="Sanka R."/>
            <person name="DePew J."/>
            <person name="Purushe J."/>
            <person name="Galloway R.L."/>
            <person name="Vinetz J.M."/>
            <person name="Sutton G.G."/>
            <person name="Nierman W.C."/>
            <person name="Fouts D.E."/>
        </authorList>
    </citation>
    <scope>NUCLEOTIDE SEQUENCE [LARGE SCALE GENOMIC DNA]</scope>
    <source>
        <strain evidence="2">CDC</strain>
    </source>
</reference>
<protein>
    <submittedName>
        <fullName evidence="2">GDSL-like lipase/acylhydrolase family protein</fullName>
    </submittedName>
</protein>
<evidence type="ECO:0000256" key="1">
    <source>
        <dbReference type="SAM" id="SignalP"/>
    </source>
</evidence>
<accession>R9A9D4</accession>
<dbReference type="NCBIfam" id="NF047594">
    <property type="entry name" value="LIC10707_fam"/>
    <property type="match status" value="1"/>
</dbReference>
<dbReference type="Gene3D" id="3.40.50.1110">
    <property type="entry name" value="SGNH hydrolase"/>
    <property type="match status" value="1"/>
</dbReference>
<evidence type="ECO:0000313" key="3">
    <source>
        <dbReference type="Proteomes" id="UP000013984"/>
    </source>
</evidence>
<dbReference type="InterPro" id="IPR001087">
    <property type="entry name" value="GDSL"/>
</dbReference>